<keyword evidence="2" id="KW-0808">Transferase</keyword>
<dbReference type="InterPro" id="IPR029057">
    <property type="entry name" value="PRTase-like"/>
</dbReference>
<comment type="caution">
    <text evidence="4">The sequence shown here is derived from an EMBL/GenBank/DDBJ whole genome shotgun (WGS) entry which is preliminary data.</text>
</comment>
<dbReference type="CDD" id="cd06223">
    <property type="entry name" value="PRTases_typeI"/>
    <property type="match status" value="1"/>
</dbReference>
<feature type="domain" description="Phosphoribosyltransferase" evidence="3">
    <location>
        <begin position="17"/>
        <end position="155"/>
    </location>
</feature>
<dbReference type="Pfam" id="PF00156">
    <property type="entry name" value="Pribosyltran"/>
    <property type="match status" value="1"/>
</dbReference>
<name>A0A9K3CQQ7_9EUKA</name>
<dbReference type="EMBL" id="BDIP01000299">
    <property type="protein sequence ID" value="GIQ81062.1"/>
    <property type="molecule type" value="Genomic_DNA"/>
</dbReference>
<evidence type="ECO:0000256" key="1">
    <source>
        <dbReference type="ARBA" id="ARBA00022676"/>
    </source>
</evidence>
<evidence type="ECO:0000259" key="3">
    <source>
        <dbReference type="Pfam" id="PF00156"/>
    </source>
</evidence>
<dbReference type="InterPro" id="IPR000836">
    <property type="entry name" value="PRTase_dom"/>
</dbReference>
<dbReference type="PANTHER" id="PTHR43363">
    <property type="entry name" value="HYPOXANTHINE PHOSPHORIBOSYLTRANSFERASE"/>
    <property type="match status" value="1"/>
</dbReference>
<dbReference type="AlphaFoldDB" id="A0A9K3CQQ7"/>
<dbReference type="Proteomes" id="UP000265618">
    <property type="component" value="Unassembled WGS sequence"/>
</dbReference>
<dbReference type="OrthoDB" id="10248306at2759"/>
<evidence type="ECO:0000313" key="4">
    <source>
        <dbReference type="EMBL" id="GIQ81062.1"/>
    </source>
</evidence>
<protein>
    <recommendedName>
        <fullName evidence="3">Phosphoribosyltransferase domain-containing protein</fullName>
    </recommendedName>
</protein>
<proteinExistence type="predicted"/>
<keyword evidence="1" id="KW-0328">Glycosyltransferase</keyword>
<dbReference type="PANTHER" id="PTHR43363:SF1">
    <property type="entry name" value="HYPOXANTHINE-GUANINE PHOSPHORIBOSYLTRANSFERASE"/>
    <property type="match status" value="1"/>
</dbReference>
<organism evidence="4 5">
    <name type="scientific">Kipferlia bialata</name>
    <dbReference type="NCBI Taxonomy" id="797122"/>
    <lineage>
        <taxon>Eukaryota</taxon>
        <taxon>Metamonada</taxon>
        <taxon>Carpediemonas-like organisms</taxon>
        <taxon>Kipferlia</taxon>
    </lineage>
</organism>
<evidence type="ECO:0000313" key="5">
    <source>
        <dbReference type="Proteomes" id="UP000265618"/>
    </source>
</evidence>
<dbReference type="Gene3D" id="3.40.50.2020">
    <property type="match status" value="1"/>
</dbReference>
<sequence>MEKRPISAQQLQEDSWALAVNILKGDFRPTFIIGIWRGGCPVGMSVHEMLDYFGVKADHIAIRTRSYTGIDQRMGQVEISGLSYVIEHCTAADRLLICDDVWDTGLSIEAVLKEIRSRCRDNTPCDIRVAVPYFKSGKNKTESVPDYFIHETDEWLMFPHEMNGYTKREILENKPGLKELLERMGSTNLFEE</sequence>
<dbReference type="GO" id="GO:0016757">
    <property type="term" value="F:glycosyltransferase activity"/>
    <property type="evidence" value="ECO:0007669"/>
    <property type="project" value="UniProtKB-KW"/>
</dbReference>
<reference evidence="4 5" key="1">
    <citation type="journal article" date="2018" name="PLoS ONE">
        <title>The draft genome of Kipferlia bialata reveals reductive genome evolution in fornicate parasites.</title>
        <authorList>
            <person name="Tanifuji G."/>
            <person name="Takabayashi S."/>
            <person name="Kume K."/>
            <person name="Takagi M."/>
            <person name="Nakayama T."/>
            <person name="Kamikawa R."/>
            <person name="Inagaki Y."/>
            <person name="Hashimoto T."/>
        </authorList>
    </citation>
    <scope>NUCLEOTIDE SEQUENCE [LARGE SCALE GENOMIC DNA]</scope>
    <source>
        <strain evidence="4">NY0173</strain>
    </source>
</reference>
<keyword evidence="5" id="KW-1185">Reference proteome</keyword>
<evidence type="ECO:0000256" key="2">
    <source>
        <dbReference type="ARBA" id="ARBA00022679"/>
    </source>
</evidence>
<accession>A0A9K3CQQ7</accession>
<dbReference type="SUPFAM" id="SSF53271">
    <property type="entry name" value="PRTase-like"/>
    <property type="match status" value="1"/>
</dbReference>
<gene>
    <name evidence="4" type="ORF">KIPB_001960</name>
</gene>